<dbReference type="Pfam" id="PF13640">
    <property type="entry name" value="2OG-FeII_Oxy_3"/>
    <property type="match status" value="1"/>
</dbReference>
<feature type="domain" description="Prolyl 4-hydroxylase alpha subunit Fe(2+) 2OG dioxygenase" evidence="1">
    <location>
        <begin position="102"/>
        <end position="179"/>
    </location>
</feature>
<evidence type="ECO:0000259" key="1">
    <source>
        <dbReference type="Pfam" id="PF13640"/>
    </source>
</evidence>
<accession>A0A382DLY8</accession>
<dbReference type="InterPro" id="IPR044862">
    <property type="entry name" value="Pro_4_hyd_alph_FE2OG_OXY"/>
</dbReference>
<sequence length="202" mass="23301">MLNFELIKDAKVNADYFPFFAIEDIFLNKEDHSKIASDFPNIKKGGSFPSDSVTYGDSIGLLLKSLEGDQMRIILEEKFKVDLKDKPVVTTFRGYSRMKDGKIHSDSKTKIITVLLYLNEKWDEANGLLRLLKEKDNLDSYIKEIPATMGSMIAFEVTNNCWHGFVPFEGRRCSIQLNYLYKEALSQHKIRHKLSSFFKKLS</sequence>
<protein>
    <recommendedName>
        <fullName evidence="1">Prolyl 4-hydroxylase alpha subunit Fe(2+) 2OG dioxygenase domain-containing protein</fullName>
    </recommendedName>
</protein>
<proteinExistence type="predicted"/>
<dbReference type="EMBL" id="UINC01039731">
    <property type="protein sequence ID" value="SVB38643.1"/>
    <property type="molecule type" value="Genomic_DNA"/>
</dbReference>
<evidence type="ECO:0000313" key="2">
    <source>
        <dbReference type="EMBL" id="SVB38643.1"/>
    </source>
</evidence>
<organism evidence="2">
    <name type="scientific">marine metagenome</name>
    <dbReference type="NCBI Taxonomy" id="408172"/>
    <lineage>
        <taxon>unclassified sequences</taxon>
        <taxon>metagenomes</taxon>
        <taxon>ecological metagenomes</taxon>
    </lineage>
</organism>
<name>A0A382DLY8_9ZZZZ</name>
<reference evidence="2" key="1">
    <citation type="submission" date="2018-05" db="EMBL/GenBank/DDBJ databases">
        <authorList>
            <person name="Lanie J.A."/>
            <person name="Ng W.-L."/>
            <person name="Kazmierczak K.M."/>
            <person name="Andrzejewski T.M."/>
            <person name="Davidsen T.M."/>
            <person name="Wayne K.J."/>
            <person name="Tettelin H."/>
            <person name="Glass J.I."/>
            <person name="Rusch D."/>
            <person name="Podicherti R."/>
            <person name="Tsui H.-C.T."/>
            <person name="Winkler M.E."/>
        </authorList>
    </citation>
    <scope>NUCLEOTIDE SEQUENCE</scope>
</reference>
<gene>
    <name evidence="2" type="ORF">METZ01_LOCUS191497</name>
</gene>
<dbReference type="AlphaFoldDB" id="A0A382DLY8"/>
<dbReference type="Gene3D" id="2.60.120.620">
    <property type="entry name" value="q2cbj1_9rhob like domain"/>
    <property type="match status" value="1"/>
</dbReference>